<reference evidence="1" key="2">
    <citation type="journal article" date="2015" name="Data Brief">
        <title>Shoot transcriptome of the giant reed, Arundo donax.</title>
        <authorList>
            <person name="Barrero R.A."/>
            <person name="Guerrero F.D."/>
            <person name="Moolhuijzen P."/>
            <person name="Goolsby J.A."/>
            <person name="Tidwell J."/>
            <person name="Bellgard S.E."/>
            <person name="Bellgard M.I."/>
        </authorList>
    </citation>
    <scope>NUCLEOTIDE SEQUENCE</scope>
    <source>
        <tissue evidence="1">Shoot tissue taken approximately 20 cm above the soil surface</tissue>
    </source>
</reference>
<accession>A0A0A8ZNY0</accession>
<proteinExistence type="predicted"/>
<sequence length="18" mass="2172">MHKNKPIAKYKSRWGKKA</sequence>
<evidence type="ECO:0000313" key="1">
    <source>
        <dbReference type="EMBL" id="JAD38465.1"/>
    </source>
</evidence>
<dbReference type="EMBL" id="GBRH01259430">
    <property type="protein sequence ID" value="JAD38465.1"/>
    <property type="molecule type" value="Transcribed_RNA"/>
</dbReference>
<reference evidence="1" key="1">
    <citation type="submission" date="2014-09" db="EMBL/GenBank/DDBJ databases">
        <authorList>
            <person name="Magalhaes I.L.F."/>
            <person name="Oliveira U."/>
            <person name="Santos F.R."/>
            <person name="Vidigal T.H.D.A."/>
            <person name="Brescovit A.D."/>
            <person name="Santos A.J."/>
        </authorList>
    </citation>
    <scope>NUCLEOTIDE SEQUENCE</scope>
    <source>
        <tissue evidence="1">Shoot tissue taken approximately 20 cm above the soil surface</tissue>
    </source>
</reference>
<dbReference type="AlphaFoldDB" id="A0A0A8ZNY0"/>
<organism evidence="1">
    <name type="scientific">Arundo donax</name>
    <name type="common">Giant reed</name>
    <name type="synonym">Donax arundinaceus</name>
    <dbReference type="NCBI Taxonomy" id="35708"/>
    <lineage>
        <taxon>Eukaryota</taxon>
        <taxon>Viridiplantae</taxon>
        <taxon>Streptophyta</taxon>
        <taxon>Embryophyta</taxon>
        <taxon>Tracheophyta</taxon>
        <taxon>Spermatophyta</taxon>
        <taxon>Magnoliopsida</taxon>
        <taxon>Liliopsida</taxon>
        <taxon>Poales</taxon>
        <taxon>Poaceae</taxon>
        <taxon>PACMAD clade</taxon>
        <taxon>Arundinoideae</taxon>
        <taxon>Arundineae</taxon>
        <taxon>Arundo</taxon>
    </lineage>
</organism>
<protein>
    <submittedName>
        <fullName evidence="1">Uncharacterized protein</fullName>
    </submittedName>
</protein>
<name>A0A0A8ZNY0_ARUDO</name>